<feature type="signal peptide" evidence="7">
    <location>
        <begin position="1"/>
        <end position="16"/>
    </location>
</feature>
<dbReference type="GO" id="GO:0006879">
    <property type="term" value="P:intracellular iron ion homeostasis"/>
    <property type="evidence" value="ECO:0007669"/>
    <property type="project" value="UniProtKB-KW"/>
</dbReference>
<keyword evidence="2 6" id="KW-0409">Iron storage</keyword>
<organism evidence="10">
    <name type="scientific">Camponotus floridanus</name>
    <name type="common">Florida carpenter ant</name>
    <dbReference type="NCBI Taxonomy" id="104421"/>
    <lineage>
        <taxon>Eukaryota</taxon>
        <taxon>Metazoa</taxon>
        <taxon>Ecdysozoa</taxon>
        <taxon>Arthropoda</taxon>
        <taxon>Hexapoda</taxon>
        <taxon>Insecta</taxon>
        <taxon>Pterygota</taxon>
        <taxon>Neoptera</taxon>
        <taxon>Endopterygota</taxon>
        <taxon>Hymenoptera</taxon>
        <taxon>Apocrita</taxon>
        <taxon>Aculeata</taxon>
        <taxon>Formicoidea</taxon>
        <taxon>Formicidae</taxon>
        <taxon>Formicinae</taxon>
        <taxon>Camponotus</taxon>
    </lineage>
</organism>
<sequence>MLFLGIFSVLLLTVSAEFCYSDVENACSTNPKSGGLTLNCNAQYGAIDTLQADLQSFVNANIETSFEFLLMSTHFGNYEASRDGFKGLYRKLSDQSWADAIDLIKYITRRGGKMDLNQLPRFKKSVKDSKILELTEMNSLAKALDSEKQLAKEALRIHNQAQHHTSQDADVAHYIEDHFTESLSERVRDLAGYSNDFKNLLSERDASVSVFLFDEYLKKTL</sequence>
<dbReference type="InParanoid" id="E2AZU1"/>
<dbReference type="STRING" id="104421.E2AZU1"/>
<dbReference type="GO" id="GO:0006826">
    <property type="term" value="P:iron ion transport"/>
    <property type="evidence" value="ECO:0007669"/>
    <property type="project" value="InterPro"/>
</dbReference>
<keyword evidence="4 5" id="KW-0408">Iron</keyword>
<evidence type="ECO:0000256" key="4">
    <source>
        <dbReference type="ARBA" id="ARBA00023004"/>
    </source>
</evidence>
<dbReference type="InterPro" id="IPR001519">
    <property type="entry name" value="Ferritin"/>
</dbReference>
<dbReference type="GO" id="GO:0005737">
    <property type="term" value="C:cytoplasm"/>
    <property type="evidence" value="ECO:0007669"/>
    <property type="project" value="TreeGrafter"/>
</dbReference>
<dbReference type="AlphaFoldDB" id="E2AZU1"/>
<gene>
    <name evidence="9" type="ORF">EAG_15046</name>
</gene>
<dbReference type="Proteomes" id="UP000000311">
    <property type="component" value="Unassembled WGS sequence"/>
</dbReference>
<evidence type="ECO:0000313" key="9">
    <source>
        <dbReference type="EMBL" id="EFN61070.1"/>
    </source>
</evidence>
<evidence type="ECO:0000256" key="2">
    <source>
        <dbReference type="ARBA" id="ARBA00022434"/>
    </source>
</evidence>
<dbReference type="InterPro" id="IPR009078">
    <property type="entry name" value="Ferritin-like_SF"/>
</dbReference>
<evidence type="ECO:0000256" key="1">
    <source>
        <dbReference type="ARBA" id="ARBA00007513"/>
    </source>
</evidence>
<evidence type="ECO:0000256" key="6">
    <source>
        <dbReference type="RuleBase" id="RU361145"/>
    </source>
</evidence>
<dbReference type="InterPro" id="IPR012347">
    <property type="entry name" value="Ferritin-like"/>
</dbReference>
<comment type="similarity">
    <text evidence="1 6">Belongs to the ferritin family.</text>
</comment>
<name>E2AZU1_CAMFO</name>
<keyword evidence="7" id="KW-0732">Signal</keyword>
<dbReference type="OMA" id="MSTHFGN"/>
<evidence type="ECO:0000313" key="10">
    <source>
        <dbReference type="Proteomes" id="UP000000311"/>
    </source>
</evidence>
<feature type="chain" id="PRO_5003157843" description="Ferritin" evidence="7">
    <location>
        <begin position="17"/>
        <end position="221"/>
    </location>
</feature>
<dbReference type="OrthoDB" id="6363126at2759"/>
<dbReference type="CDD" id="cd01056">
    <property type="entry name" value="Euk_Ferritin"/>
    <property type="match status" value="1"/>
</dbReference>
<evidence type="ECO:0000259" key="8">
    <source>
        <dbReference type="PROSITE" id="PS50905"/>
    </source>
</evidence>
<dbReference type="InterPro" id="IPR008331">
    <property type="entry name" value="Ferritin_DPS_dom"/>
</dbReference>
<evidence type="ECO:0000256" key="5">
    <source>
        <dbReference type="PIRSR" id="PIRSR601519-1"/>
    </source>
</evidence>
<dbReference type="Gene3D" id="1.20.1260.10">
    <property type="match status" value="1"/>
</dbReference>
<dbReference type="KEGG" id="cfo:105257781"/>
<accession>E2AZU1</accession>
<dbReference type="PROSITE" id="PS50905">
    <property type="entry name" value="FERRITIN_LIKE"/>
    <property type="match status" value="1"/>
</dbReference>
<keyword evidence="3 5" id="KW-0479">Metal-binding</keyword>
<evidence type="ECO:0000256" key="7">
    <source>
        <dbReference type="SAM" id="SignalP"/>
    </source>
</evidence>
<dbReference type="GO" id="GO:0008199">
    <property type="term" value="F:ferric iron binding"/>
    <property type="evidence" value="ECO:0007669"/>
    <property type="project" value="InterPro"/>
</dbReference>
<dbReference type="InterPro" id="IPR009040">
    <property type="entry name" value="Ferritin-like_diiron"/>
</dbReference>
<protein>
    <recommendedName>
        <fullName evidence="6">Ferritin</fullName>
    </recommendedName>
</protein>
<dbReference type="PANTHER" id="PTHR11431:SF51">
    <property type="entry name" value="FERRITIN"/>
    <property type="match status" value="1"/>
</dbReference>
<dbReference type="FunCoup" id="E2AZU1">
    <property type="interactions" value="20"/>
</dbReference>
<proteinExistence type="inferred from homology"/>
<comment type="function">
    <text evidence="6">Stores iron in a soluble, non-toxic, readily available form. Important for iron homeostasis. Iron is taken up in the ferrous form and deposited as ferric hydroxides after oxidation.</text>
</comment>
<dbReference type="Pfam" id="PF00210">
    <property type="entry name" value="Ferritin"/>
    <property type="match status" value="1"/>
</dbReference>
<dbReference type="EMBL" id="GL444277">
    <property type="protein sequence ID" value="EFN61070.1"/>
    <property type="molecule type" value="Genomic_DNA"/>
</dbReference>
<keyword evidence="10" id="KW-1185">Reference proteome</keyword>
<feature type="binding site" evidence="5">
    <location>
        <position position="147"/>
    </location>
    <ligand>
        <name>Fe cation</name>
        <dbReference type="ChEBI" id="CHEBI:24875"/>
        <label>1</label>
    </ligand>
</feature>
<dbReference type="SUPFAM" id="SSF47240">
    <property type="entry name" value="Ferritin-like"/>
    <property type="match status" value="1"/>
</dbReference>
<reference evidence="9 10" key="1">
    <citation type="journal article" date="2010" name="Science">
        <title>Genomic comparison of the ants Camponotus floridanus and Harpegnathos saltator.</title>
        <authorList>
            <person name="Bonasio R."/>
            <person name="Zhang G."/>
            <person name="Ye C."/>
            <person name="Mutti N.S."/>
            <person name="Fang X."/>
            <person name="Qin N."/>
            <person name="Donahue G."/>
            <person name="Yang P."/>
            <person name="Li Q."/>
            <person name="Li C."/>
            <person name="Zhang P."/>
            <person name="Huang Z."/>
            <person name="Berger S.L."/>
            <person name="Reinberg D."/>
            <person name="Wang J."/>
            <person name="Liebig J."/>
        </authorList>
    </citation>
    <scope>NUCLEOTIDE SEQUENCE [LARGE SCALE GENOMIC DNA]</scope>
    <source>
        <strain evidence="10">C129</strain>
    </source>
</reference>
<feature type="domain" description="Ferritin-like diiron" evidence="8">
    <location>
        <begin position="44"/>
        <end position="201"/>
    </location>
</feature>
<dbReference type="PANTHER" id="PTHR11431">
    <property type="entry name" value="FERRITIN"/>
    <property type="match status" value="1"/>
</dbReference>
<dbReference type="GO" id="GO:0008198">
    <property type="term" value="F:ferrous iron binding"/>
    <property type="evidence" value="ECO:0007669"/>
    <property type="project" value="TreeGrafter"/>
</dbReference>
<evidence type="ECO:0000256" key="3">
    <source>
        <dbReference type="ARBA" id="ARBA00022723"/>
    </source>
</evidence>